<keyword evidence="2" id="KW-1185">Reference proteome</keyword>
<protein>
    <submittedName>
        <fullName evidence="1">Uncharacterized protein</fullName>
    </submittedName>
</protein>
<proteinExistence type="predicted"/>
<dbReference type="EnsemblPlants" id="OGLUM03G15290.1">
    <property type="protein sequence ID" value="OGLUM03G15290.1"/>
    <property type="gene ID" value="OGLUM03G15290"/>
</dbReference>
<dbReference type="Proteomes" id="UP000026961">
    <property type="component" value="Chromosome 3"/>
</dbReference>
<dbReference type="Gramene" id="OGLUM03G15290.1">
    <property type="protein sequence ID" value="OGLUM03G15290.1"/>
    <property type="gene ID" value="OGLUM03G15290"/>
</dbReference>
<sequence>MILESDGHEAACKYYESRIVVLKNISSEFVNHLNISEEIDAIYADITNKKLKQPPNLELLIQDYLMLYFPDQFRHPMRYLWQFALRTNTEKSRGSSTKKQHPNFSHRGSAQTLFRLLWSMRTQERDAQVWWPTSLQIPSFIPQQYPDQQVLEQHHYLPQLAPNSFNVPLEQLFPLQAFDQQCYLPYHGVVPSQDKAPLDAQVPQVEAPLQAQVRQVVSLDAQVPQLHAQVDQEAPLHDQLLEQPPAPTN</sequence>
<organism evidence="1">
    <name type="scientific">Oryza glumipatula</name>
    <dbReference type="NCBI Taxonomy" id="40148"/>
    <lineage>
        <taxon>Eukaryota</taxon>
        <taxon>Viridiplantae</taxon>
        <taxon>Streptophyta</taxon>
        <taxon>Embryophyta</taxon>
        <taxon>Tracheophyta</taxon>
        <taxon>Spermatophyta</taxon>
        <taxon>Magnoliopsida</taxon>
        <taxon>Liliopsida</taxon>
        <taxon>Poales</taxon>
        <taxon>Poaceae</taxon>
        <taxon>BOP clade</taxon>
        <taxon>Oryzoideae</taxon>
        <taxon>Oryzeae</taxon>
        <taxon>Oryzinae</taxon>
        <taxon>Oryza</taxon>
    </lineage>
</organism>
<reference evidence="1" key="1">
    <citation type="submission" date="2015-04" db="UniProtKB">
        <authorList>
            <consortium name="EnsemblPlants"/>
        </authorList>
    </citation>
    <scope>IDENTIFICATION</scope>
</reference>
<dbReference type="AlphaFoldDB" id="A0A0D9Z6E9"/>
<dbReference type="HOGENOM" id="CLU_1117173_0_0_1"/>
<reference evidence="1" key="2">
    <citation type="submission" date="2018-05" db="EMBL/GenBank/DDBJ databases">
        <title>OgluRS3 (Oryza glumaepatula Reference Sequence Version 3).</title>
        <authorList>
            <person name="Zhang J."/>
            <person name="Kudrna D."/>
            <person name="Lee S."/>
            <person name="Talag J."/>
            <person name="Welchert J."/>
            <person name="Wing R.A."/>
        </authorList>
    </citation>
    <scope>NUCLEOTIDE SEQUENCE [LARGE SCALE GENOMIC DNA]</scope>
</reference>
<name>A0A0D9Z6E9_9ORYZ</name>
<evidence type="ECO:0000313" key="2">
    <source>
        <dbReference type="Proteomes" id="UP000026961"/>
    </source>
</evidence>
<accession>A0A0D9Z6E9</accession>
<evidence type="ECO:0000313" key="1">
    <source>
        <dbReference type="EnsemblPlants" id="OGLUM03G15290.1"/>
    </source>
</evidence>